<dbReference type="PRINTS" id="PR00155">
    <property type="entry name" value="AMICYANIN"/>
</dbReference>
<evidence type="ECO:0000313" key="15">
    <source>
        <dbReference type="Proteomes" id="UP000277326"/>
    </source>
</evidence>
<dbReference type="PANTHER" id="PTHR34192">
    <property type="entry name" value="PLASTOCYANIN MAJOR ISOFORM, CHLOROPLASTIC-RELATED"/>
    <property type="match status" value="1"/>
</dbReference>
<evidence type="ECO:0000259" key="12">
    <source>
        <dbReference type="Pfam" id="PF00127"/>
    </source>
</evidence>
<dbReference type="Pfam" id="PF09851">
    <property type="entry name" value="SHOCT"/>
    <property type="match status" value="1"/>
</dbReference>
<proteinExistence type="predicted"/>
<dbReference type="CDD" id="cd04220">
    <property type="entry name" value="Halocyanin"/>
    <property type="match status" value="1"/>
</dbReference>
<evidence type="ECO:0000256" key="3">
    <source>
        <dbReference type="ARBA" id="ARBA00022448"/>
    </source>
</evidence>
<evidence type="ECO:0000259" key="13">
    <source>
        <dbReference type="Pfam" id="PF09851"/>
    </source>
</evidence>
<evidence type="ECO:0000256" key="1">
    <source>
        <dbReference type="ARBA" id="ARBA00004370"/>
    </source>
</evidence>
<feature type="binding site" evidence="9">
    <location>
        <position position="71"/>
    </location>
    <ligand>
        <name>Cu cation</name>
        <dbReference type="ChEBI" id="CHEBI:23378"/>
    </ligand>
</feature>
<evidence type="ECO:0000313" key="14">
    <source>
        <dbReference type="EMBL" id="RMB11704.1"/>
    </source>
</evidence>
<dbReference type="EMBL" id="REFS01000008">
    <property type="protein sequence ID" value="RMB11704.1"/>
    <property type="molecule type" value="Genomic_DNA"/>
</dbReference>
<dbReference type="GO" id="GO:0005507">
    <property type="term" value="F:copper ion binding"/>
    <property type="evidence" value="ECO:0007669"/>
    <property type="project" value="InterPro"/>
</dbReference>
<evidence type="ECO:0000256" key="7">
    <source>
        <dbReference type="ARBA" id="ARBA00023008"/>
    </source>
</evidence>
<keyword evidence="5" id="KW-0574">Periplasm</keyword>
<feature type="binding site" evidence="9">
    <location>
        <position position="119"/>
    </location>
    <ligand>
        <name>Cu cation</name>
        <dbReference type="ChEBI" id="CHEBI:23378"/>
    </ligand>
</feature>
<feature type="transmembrane region" description="Helical" evidence="11">
    <location>
        <begin position="197"/>
        <end position="220"/>
    </location>
</feature>
<keyword evidence="3" id="KW-0813">Transport</keyword>
<dbReference type="Proteomes" id="UP000277326">
    <property type="component" value="Unassembled WGS sequence"/>
</dbReference>
<dbReference type="PROSITE" id="PS51318">
    <property type="entry name" value="TAT"/>
    <property type="match status" value="1"/>
</dbReference>
<comment type="cofactor">
    <cofactor evidence="9">
        <name>Cu cation</name>
        <dbReference type="ChEBI" id="CHEBI:23378"/>
    </cofactor>
    <text evidence="9">Binds 1 copper ion per subunit.</text>
</comment>
<keyword evidence="11" id="KW-1133">Transmembrane helix</keyword>
<dbReference type="PANTHER" id="PTHR34192:SF10">
    <property type="entry name" value="PLASTOCYANIN MAJOR ISOFORM, CHLOROPLASTIC-RELATED"/>
    <property type="match status" value="1"/>
</dbReference>
<dbReference type="InterPro" id="IPR028871">
    <property type="entry name" value="BlueCu_1_BS"/>
</dbReference>
<keyword evidence="6" id="KW-0249">Electron transport</keyword>
<dbReference type="PROSITE" id="PS00196">
    <property type="entry name" value="COPPER_BLUE"/>
    <property type="match status" value="1"/>
</dbReference>
<keyword evidence="7 9" id="KW-0186">Copper</keyword>
<evidence type="ECO:0000256" key="6">
    <source>
        <dbReference type="ARBA" id="ARBA00022982"/>
    </source>
</evidence>
<protein>
    <submittedName>
        <fullName evidence="14">Plastocyanin</fullName>
    </submittedName>
</protein>
<keyword evidence="11" id="KW-0812">Transmembrane</keyword>
<sequence>MTETKQSDMNYSRRQFLGALGAGTVATAGLTRPVAAQETPVVKMGNNYFDPIGLYVDPGTTVRFEIAAGAHSATAYENRIPSDASAFDSGVISSGGFEHTFEEPGTYDYYCIPHKSVGMVGRIVVGSPGGPAENSPIPNGDVPDSEAIVEQGAIAYGSSTGGGENYGGGTMGPGMGSGSGMMNGRNGGMMNGRNGGWFGGLPFAGGVLGILGLVGGLLYLSLGRGDSPPESDGSAMETLQRRYARGEIDDEEFQRRRERLVKDQGN</sequence>
<evidence type="ECO:0000256" key="9">
    <source>
        <dbReference type="PIRSR" id="PIRSR602386-1"/>
    </source>
</evidence>
<gene>
    <name evidence="14" type="ORF">ATH50_3407</name>
</gene>
<dbReference type="InterPro" id="IPR002386">
    <property type="entry name" value="Amicyanin/Pseudoazurin"/>
</dbReference>
<organism evidence="14 15">
    <name type="scientific">Haloplanus aerogenes</name>
    <dbReference type="NCBI Taxonomy" id="660522"/>
    <lineage>
        <taxon>Archaea</taxon>
        <taxon>Methanobacteriati</taxon>
        <taxon>Methanobacteriota</taxon>
        <taxon>Stenosarchaea group</taxon>
        <taxon>Halobacteria</taxon>
        <taxon>Halobacteriales</taxon>
        <taxon>Haloferacaceae</taxon>
        <taxon>Haloplanus</taxon>
    </lineage>
</organism>
<dbReference type="SUPFAM" id="SSF49503">
    <property type="entry name" value="Cupredoxins"/>
    <property type="match status" value="1"/>
</dbReference>
<reference evidence="14 15" key="1">
    <citation type="journal article" date="2015" name="Stand. Genomic Sci.">
        <title>Genomic Encyclopedia of Bacterial and Archaeal Type Strains, Phase III: the genomes of soil and plant-associated and newly described type strains.</title>
        <authorList>
            <person name="Whitman W.B."/>
            <person name="Woyke T."/>
            <person name="Klenk H.P."/>
            <person name="Zhou Y."/>
            <person name="Lilburn T.G."/>
            <person name="Beck B.J."/>
            <person name="De Vos P."/>
            <person name="Vandamme P."/>
            <person name="Eisen J.A."/>
            <person name="Garrity G."/>
            <person name="Hugenholtz P."/>
            <person name="Kyrpides N.C."/>
        </authorList>
    </citation>
    <scope>NUCLEOTIDE SEQUENCE [LARGE SCALE GENOMIC DNA]</scope>
    <source>
        <strain evidence="14 15">CGMCC 1.10124</strain>
    </source>
</reference>
<dbReference type="GO" id="GO:0042597">
    <property type="term" value="C:periplasmic space"/>
    <property type="evidence" value="ECO:0007669"/>
    <property type="project" value="UniProtKB-SubCell"/>
</dbReference>
<evidence type="ECO:0000256" key="2">
    <source>
        <dbReference type="ARBA" id="ARBA00004418"/>
    </source>
</evidence>
<evidence type="ECO:0000256" key="11">
    <source>
        <dbReference type="SAM" id="Phobius"/>
    </source>
</evidence>
<evidence type="ECO:0000256" key="10">
    <source>
        <dbReference type="SAM" id="MobiDB-lite"/>
    </source>
</evidence>
<feature type="region of interest" description="Disordered" evidence="10">
    <location>
        <begin position="226"/>
        <end position="266"/>
    </location>
</feature>
<feature type="binding site" evidence="9">
    <location>
        <position position="114"/>
    </location>
    <ligand>
        <name>Cu cation</name>
        <dbReference type="ChEBI" id="CHEBI:23378"/>
    </ligand>
</feature>
<evidence type="ECO:0000256" key="5">
    <source>
        <dbReference type="ARBA" id="ARBA00022764"/>
    </source>
</evidence>
<keyword evidence="4 9" id="KW-0479">Metal-binding</keyword>
<dbReference type="InterPro" id="IPR008972">
    <property type="entry name" value="Cupredoxin"/>
</dbReference>
<feature type="binding site" evidence="9">
    <location>
        <position position="111"/>
    </location>
    <ligand>
        <name>Cu cation</name>
        <dbReference type="ChEBI" id="CHEBI:23378"/>
    </ligand>
</feature>
<dbReference type="InterPro" id="IPR006311">
    <property type="entry name" value="TAT_signal"/>
</dbReference>
<comment type="subcellular location">
    <subcellularLocation>
        <location evidence="1">Membrane</location>
    </subcellularLocation>
    <subcellularLocation>
        <location evidence="2">Periplasm</location>
    </subcellularLocation>
</comment>
<dbReference type="Pfam" id="PF00127">
    <property type="entry name" value="Copper-bind"/>
    <property type="match status" value="1"/>
</dbReference>
<dbReference type="InterPro" id="IPR000923">
    <property type="entry name" value="BlueCu_1"/>
</dbReference>
<accession>A0A3M0CQ84</accession>
<evidence type="ECO:0000256" key="8">
    <source>
        <dbReference type="ARBA" id="ARBA00023136"/>
    </source>
</evidence>
<name>A0A3M0CQ84_9EURY</name>
<dbReference type="GO" id="GO:0016020">
    <property type="term" value="C:membrane"/>
    <property type="evidence" value="ECO:0007669"/>
    <property type="project" value="UniProtKB-SubCell"/>
</dbReference>
<dbReference type="Gene3D" id="2.60.40.420">
    <property type="entry name" value="Cupredoxins - blue copper proteins"/>
    <property type="match status" value="1"/>
</dbReference>
<feature type="domain" description="Blue (type 1) copper" evidence="12">
    <location>
        <begin position="47"/>
        <end position="125"/>
    </location>
</feature>
<dbReference type="GO" id="GO:0009055">
    <property type="term" value="F:electron transfer activity"/>
    <property type="evidence" value="ECO:0007669"/>
    <property type="project" value="InterPro"/>
</dbReference>
<feature type="domain" description="SHOCT" evidence="13">
    <location>
        <begin position="235"/>
        <end position="260"/>
    </location>
</feature>
<comment type="caution">
    <text evidence="14">The sequence shown here is derived from an EMBL/GenBank/DDBJ whole genome shotgun (WGS) entry which is preliminary data.</text>
</comment>
<dbReference type="InterPro" id="IPR018649">
    <property type="entry name" value="SHOCT"/>
</dbReference>
<evidence type="ECO:0000256" key="4">
    <source>
        <dbReference type="ARBA" id="ARBA00022723"/>
    </source>
</evidence>
<dbReference type="AlphaFoldDB" id="A0A3M0CQ84"/>
<keyword evidence="8 11" id="KW-0472">Membrane</keyword>